<gene>
    <name evidence="2" type="ORF">ABC228_10920</name>
</gene>
<name>A0ABU9XHH8_9BACI</name>
<evidence type="ECO:0000259" key="1">
    <source>
        <dbReference type="PROSITE" id="PS51725"/>
    </source>
</evidence>
<feature type="domain" description="ABM" evidence="1">
    <location>
        <begin position="66"/>
        <end position="158"/>
    </location>
</feature>
<dbReference type="Proteomes" id="UP001444625">
    <property type="component" value="Unassembled WGS sequence"/>
</dbReference>
<dbReference type="Pfam" id="PF03992">
    <property type="entry name" value="ABM"/>
    <property type="match status" value="1"/>
</dbReference>
<keyword evidence="2" id="KW-0503">Monooxygenase</keyword>
<sequence>MNAFMTNGTYDFLLKLAEKYPAIKFHFMKGTSNDVAYYEGTKQSVFVSGRAFEVLVQSGDILDSGYVVMNNIPVTDEGVPIFEDNFKKRQQAIDKQEGFQAFRLLKPTKGNTYIVFTQWDSMDSFEQWKDSEGFQKAHVDTKPSAYFADRPFVNTYHMIEKDKK</sequence>
<dbReference type="PROSITE" id="PS51725">
    <property type="entry name" value="ABM"/>
    <property type="match status" value="1"/>
</dbReference>
<dbReference type="PANTHER" id="PTHR34474:SF2">
    <property type="entry name" value="SIGNAL TRANSDUCTION PROTEIN TRAP"/>
    <property type="match status" value="1"/>
</dbReference>
<keyword evidence="2" id="KW-0560">Oxidoreductase</keyword>
<evidence type="ECO:0000313" key="2">
    <source>
        <dbReference type="EMBL" id="MEN2767702.1"/>
    </source>
</evidence>
<protein>
    <submittedName>
        <fullName evidence="2">Antibiotic biosynthesis monooxygenase</fullName>
        <ecNumber evidence="2">1.14.-.-</ecNumber>
    </submittedName>
</protein>
<dbReference type="RefSeq" id="WP_345825168.1">
    <property type="nucleotide sequence ID" value="NZ_JBDIML010000003.1"/>
</dbReference>
<dbReference type="InterPro" id="IPR050404">
    <property type="entry name" value="Heme-degrading_MO"/>
</dbReference>
<evidence type="ECO:0000313" key="3">
    <source>
        <dbReference type="Proteomes" id="UP001444625"/>
    </source>
</evidence>
<dbReference type="GO" id="GO:0004497">
    <property type="term" value="F:monooxygenase activity"/>
    <property type="evidence" value="ECO:0007669"/>
    <property type="project" value="UniProtKB-KW"/>
</dbReference>
<dbReference type="InterPro" id="IPR007138">
    <property type="entry name" value="ABM_dom"/>
</dbReference>
<keyword evidence="3" id="KW-1185">Reference proteome</keyword>
<dbReference type="EMBL" id="JBDIML010000003">
    <property type="protein sequence ID" value="MEN2767702.1"/>
    <property type="molecule type" value="Genomic_DNA"/>
</dbReference>
<proteinExistence type="predicted"/>
<dbReference type="Gene3D" id="3.30.70.100">
    <property type="match status" value="1"/>
</dbReference>
<dbReference type="InterPro" id="IPR011008">
    <property type="entry name" value="Dimeric_a/b-barrel"/>
</dbReference>
<dbReference type="EC" id="1.14.-.-" evidence="2"/>
<comment type="caution">
    <text evidence="2">The sequence shown here is derived from an EMBL/GenBank/DDBJ whole genome shotgun (WGS) entry which is preliminary data.</text>
</comment>
<accession>A0ABU9XHH8</accession>
<organism evidence="2 3">
    <name type="scientific">Ornithinibacillus xuwenensis</name>
    <dbReference type="NCBI Taxonomy" id="3144668"/>
    <lineage>
        <taxon>Bacteria</taxon>
        <taxon>Bacillati</taxon>
        <taxon>Bacillota</taxon>
        <taxon>Bacilli</taxon>
        <taxon>Bacillales</taxon>
        <taxon>Bacillaceae</taxon>
        <taxon>Ornithinibacillus</taxon>
    </lineage>
</organism>
<reference evidence="2 3" key="1">
    <citation type="submission" date="2024-05" db="EMBL/GenBank/DDBJ databases">
        <authorList>
            <person name="Haq I."/>
            <person name="Ullah Z."/>
            <person name="Ahmad R."/>
            <person name="Li M."/>
            <person name="Tong Y."/>
        </authorList>
    </citation>
    <scope>NUCLEOTIDE SEQUENCE [LARGE SCALE GENOMIC DNA]</scope>
    <source>
        <strain evidence="2 3">16A2E</strain>
    </source>
</reference>
<dbReference type="SUPFAM" id="SSF54909">
    <property type="entry name" value="Dimeric alpha+beta barrel"/>
    <property type="match status" value="1"/>
</dbReference>
<dbReference type="PANTHER" id="PTHR34474">
    <property type="entry name" value="SIGNAL TRANSDUCTION PROTEIN TRAP"/>
    <property type="match status" value="1"/>
</dbReference>